<keyword evidence="4" id="KW-0328">Glycosyltransferase</keyword>
<dbReference type="InterPro" id="IPR000836">
    <property type="entry name" value="PRTase_dom"/>
</dbReference>
<dbReference type="SUPFAM" id="SSF56235">
    <property type="entry name" value="N-terminal nucleophile aminohydrolases (Ntn hydrolases)"/>
    <property type="match status" value="1"/>
</dbReference>
<sequence>MSDALKHECGIAQIRLLKPLDYYKEKYGTAFYGINKMYLMMEKQHNRGQDGAGFANIKLNTAPGDRYISRIRSNAAQPIQDIFEQINGRINEEIKANPEYADNVSLQKKNLPYVGEVYLGHVRYGTFGKNSIESVHPFLRQNNWMHRNLIVAGNFNMTNVNQLFNNLVELGQHPKEKADTVTVMEKIGHFLDSEVQKLYKKLKKEGYSKVSASPIIAEKLNVAKILRKSSKNWDGGYAMAGLLGHGDSFVLRDPAGIRPAYYYKDDEVVVVASERPVIQTAFNVDFNDVHELPPGHAIITKKSGEVNITQILEPLERKACSFERIYFSRGSDAEIYKERKMLGRLLMPEVLKSINHDTINTVFSFIPNTAETSFYGMVEAAQDELNKQKNDAILAERDTLTDARLQEILAHRLRTEKIAIKDVKLRTFITEDSSRDDLVAHVYDVTYGVVKPEDSLVIIDDSIVRGTTLKKSIIKMMDRLNPKQIVVVSSAPQIRYPDCYGIDMARLEDLVAFRAALDLLKDNNQYDIVEKVYEKCKLQVDLADVDVKNFVKEIYEPFTDGQISDKISKLLCDTDVKAKVKVIYQTVDNLHTACPKNLGDWYFTGNYPTFGGNRVVNRAFINFYEGNAGRAY</sequence>
<dbReference type="InterPro" id="IPR029057">
    <property type="entry name" value="PRTase-like"/>
</dbReference>
<accession>A0A2N0U3R6</accession>
<evidence type="ECO:0000259" key="3">
    <source>
        <dbReference type="PROSITE" id="PS51278"/>
    </source>
</evidence>
<evidence type="ECO:0000313" key="4">
    <source>
        <dbReference type="EMBL" id="PKD21546.1"/>
    </source>
</evidence>
<proteinExistence type="predicted"/>
<gene>
    <name evidence="4" type="ORF">APR41_00740</name>
</gene>
<keyword evidence="5" id="KW-1185">Reference proteome</keyword>
<organism evidence="4 5">
    <name type="scientific">Salegentibacter salinarum</name>
    <dbReference type="NCBI Taxonomy" id="447422"/>
    <lineage>
        <taxon>Bacteria</taxon>
        <taxon>Pseudomonadati</taxon>
        <taxon>Bacteroidota</taxon>
        <taxon>Flavobacteriia</taxon>
        <taxon>Flavobacteriales</taxon>
        <taxon>Flavobacteriaceae</taxon>
        <taxon>Salegentibacter</taxon>
    </lineage>
</organism>
<dbReference type="InterPro" id="IPR017932">
    <property type="entry name" value="GATase_2_dom"/>
</dbReference>
<keyword evidence="2" id="KW-0315">Glutamine amidotransferase</keyword>
<dbReference type="SUPFAM" id="SSF53271">
    <property type="entry name" value="PRTase-like"/>
    <property type="match status" value="1"/>
</dbReference>
<dbReference type="InterPro" id="IPR029055">
    <property type="entry name" value="Ntn_hydrolases_N"/>
</dbReference>
<dbReference type="OrthoDB" id="9801213at2"/>
<dbReference type="CDD" id="cd00352">
    <property type="entry name" value="Gn_AT_II"/>
    <property type="match status" value="1"/>
</dbReference>
<dbReference type="Proteomes" id="UP000232673">
    <property type="component" value="Unassembled WGS sequence"/>
</dbReference>
<evidence type="ECO:0000256" key="2">
    <source>
        <dbReference type="ARBA" id="ARBA00022962"/>
    </source>
</evidence>
<comment type="caution">
    <text evidence="4">The sequence shown here is derived from an EMBL/GenBank/DDBJ whole genome shotgun (WGS) entry which is preliminary data.</text>
</comment>
<evidence type="ECO:0000256" key="1">
    <source>
        <dbReference type="ARBA" id="ARBA00022679"/>
    </source>
</evidence>
<protein>
    <submittedName>
        <fullName evidence="4">Amidophosphoribosyltransferase</fullName>
    </submittedName>
</protein>
<evidence type="ECO:0000313" key="5">
    <source>
        <dbReference type="Proteomes" id="UP000232673"/>
    </source>
</evidence>
<dbReference type="Gene3D" id="3.60.20.10">
    <property type="entry name" value="Glutamine Phosphoribosylpyrophosphate, subunit 1, domain 1"/>
    <property type="match status" value="1"/>
</dbReference>
<dbReference type="RefSeq" id="WP_079711567.1">
    <property type="nucleotide sequence ID" value="NZ_FUZC01000001.1"/>
</dbReference>
<feature type="domain" description="Glutamine amidotransferase type-2" evidence="3">
    <location>
        <begin position="9"/>
        <end position="303"/>
    </location>
</feature>
<dbReference type="PANTHER" id="PTHR11907">
    <property type="entry name" value="AMIDOPHOSPHORIBOSYLTRANSFERASE"/>
    <property type="match status" value="1"/>
</dbReference>
<dbReference type="GO" id="GO:0016757">
    <property type="term" value="F:glycosyltransferase activity"/>
    <property type="evidence" value="ECO:0007669"/>
    <property type="project" value="UniProtKB-KW"/>
</dbReference>
<dbReference type="CDD" id="cd06223">
    <property type="entry name" value="PRTases_typeI"/>
    <property type="match status" value="1"/>
</dbReference>
<name>A0A2N0U3R6_9FLAO</name>
<dbReference type="AlphaFoldDB" id="A0A2N0U3R6"/>
<reference evidence="4 5" key="1">
    <citation type="submission" date="2015-10" db="EMBL/GenBank/DDBJ databases">
        <title>Draft genome sequence of Salegentibacter salinarum KCTC 12975.</title>
        <authorList>
            <person name="Lin W."/>
            <person name="Zheng Q."/>
        </authorList>
    </citation>
    <scope>NUCLEOTIDE SEQUENCE [LARGE SCALE GENOMIC DNA]</scope>
    <source>
        <strain evidence="4 5">KCTC 12975</strain>
    </source>
</reference>
<dbReference type="EMBL" id="LKTS01000001">
    <property type="protein sequence ID" value="PKD21546.1"/>
    <property type="molecule type" value="Genomic_DNA"/>
</dbReference>
<dbReference type="STRING" id="447422.SAMN05660903_00419"/>
<keyword evidence="1 4" id="KW-0808">Transferase</keyword>
<dbReference type="PROSITE" id="PS51278">
    <property type="entry name" value="GATASE_TYPE_2"/>
    <property type="match status" value="1"/>
</dbReference>
<dbReference type="Gene3D" id="3.40.50.2020">
    <property type="match status" value="1"/>
</dbReference>